<proteinExistence type="predicted"/>
<feature type="compositionally biased region" description="Low complexity" evidence="1">
    <location>
        <begin position="731"/>
        <end position="740"/>
    </location>
</feature>
<dbReference type="InterPro" id="IPR001810">
    <property type="entry name" value="F-box_dom"/>
</dbReference>
<dbReference type="AlphaFoldDB" id="A0A2P6TFD5"/>
<feature type="region of interest" description="Disordered" evidence="1">
    <location>
        <begin position="328"/>
        <end position="354"/>
    </location>
</feature>
<organism evidence="3 4">
    <name type="scientific">Chlorella sorokiniana</name>
    <name type="common">Freshwater green alga</name>
    <dbReference type="NCBI Taxonomy" id="3076"/>
    <lineage>
        <taxon>Eukaryota</taxon>
        <taxon>Viridiplantae</taxon>
        <taxon>Chlorophyta</taxon>
        <taxon>core chlorophytes</taxon>
        <taxon>Trebouxiophyceae</taxon>
        <taxon>Chlorellales</taxon>
        <taxon>Chlorellaceae</taxon>
        <taxon>Chlorella clade</taxon>
        <taxon>Chlorella</taxon>
    </lineage>
</organism>
<dbReference type="CDD" id="cd09917">
    <property type="entry name" value="F-box_SF"/>
    <property type="match status" value="1"/>
</dbReference>
<feature type="compositionally biased region" description="Low complexity" evidence="1">
    <location>
        <begin position="710"/>
        <end position="719"/>
    </location>
</feature>
<sequence>MVCSALEKIFNHLDLKELAAAASTCSTWRYEAALDSRWKAFWQKEVESDAGLWRWAQADGGYRQQLRAKRLVRRGDCTATVFPFSRRDGQVTEVLFFDGGPADGDKRILTVQAPKVPGQSVRLRGSTLKVWDAAALMAQRPLLVVHDVLKHMQLEDGLLFLWRIVDDATIITSVPEGSPGSEEARRWAEHPSIVASVLEPAPCRLRDCPLEASYGRGMTPCEWLDMSGGMIAGSLMVPSQNKLLLRLFDLGTGRCLRASSCDLPQEDQPLQMADQDVTMIVTRSGEAGCLVLATCALFDTRVFLWRLKDEWIAAGQAAARAAAALAASPRATGQQQQQQQPEEEEEEEVARRQAARAACWDPAAAVQVASGALAASPAAAAAAAGDGEAESSAAAAQRAQYELRHVYSTPDQEPVVDISISNARHCLYIVGMETITVADLSGKPFMRVSTLTWRGVVPEGEVVGPTDVGAFSWPLPNNNKAAFFLDTTNSLFIADFRRPQMTDWWYMSHTEAGPRHPSYDAHFATALGAGGEPQGQVNYYVQSHTDLRAPPKTQYLSTLHGRASGPRDMEPGIVEYTQDGGVLFTTAETACPAVASLLQLEKAGGSYLAGLGPASARFAAGGSRRQPYVARGGRGQRGQLSPRALVLIDTASGSRFKAVPVEGAIESLHSAGQYLVLAASELGGFPEGLNGSLVVLDFAGGPGFGCSAEPAGRGRARSGTSGGGGGRRRQGQQPKQQQAEQQEDPSGKSGKRKKQQEGEQRRRQGKGKSKAGSSQAARRSTTAAAAEEEPGPSRKRGRR</sequence>
<reference evidence="3 4" key="1">
    <citation type="journal article" date="2018" name="Plant J.">
        <title>Genome sequences of Chlorella sorokiniana UTEX 1602 and Micractinium conductrix SAG 241.80: implications to maltose excretion by a green alga.</title>
        <authorList>
            <person name="Arriola M.B."/>
            <person name="Velmurugan N."/>
            <person name="Zhang Y."/>
            <person name="Plunkett M.H."/>
            <person name="Hondzo H."/>
            <person name="Barney B.M."/>
        </authorList>
    </citation>
    <scope>NUCLEOTIDE SEQUENCE [LARGE SCALE GENOMIC DNA]</scope>
    <source>
        <strain evidence="4">UTEX 1602</strain>
    </source>
</reference>
<dbReference type="SUPFAM" id="SSF81383">
    <property type="entry name" value="F-box domain"/>
    <property type="match status" value="1"/>
</dbReference>
<evidence type="ECO:0000313" key="3">
    <source>
        <dbReference type="EMBL" id="PRW32830.1"/>
    </source>
</evidence>
<protein>
    <recommendedName>
        <fullName evidence="2">F-box domain-containing protein</fullName>
    </recommendedName>
</protein>
<evidence type="ECO:0000256" key="1">
    <source>
        <dbReference type="SAM" id="MobiDB-lite"/>
    </source>
</evidence>
<gene>
    <name evidence="3" type="ORF">C2E21_8028</name>
</gene>
<dbReference type="Gene3D" id="1.20.1280.50">
    <property type="match status" value="1"/>
</dbReference>
<evidence type="ECO:0000259" key="2">
    <source>
        <dbReference type="Pfam" id="PF00646"/>
    </source>
</evidence>
<keyword evidence="4" id="KW-1185">Reference proteome</keyword>
<evidence type="ECO:0000313" key="4">
    <source>
        <dbReference type="Proteomes" id="UP000239899"/>
    </source>
</evidence>
<dbReference type="EMBL" id="LHPG02000018">
    <property type="protein sequence ID" value="PRW32830.1"/>
    <property type="molecule type" value="Genomic_DNA"/>
</dbReference>
<dbReference type="Proteomes" id="UP000239899">
    <property type="component" value="Unassembled WGS sequence"/>
</dbReference>
<dbReference type="OrthoDB" id="509855at2759"/>
<feature type="domain" description="F-box" evidence="2">
    <location>
        <begin position="5"/>
        <end position="30"/>
    </location>
</feature>
<feature type="region of interest" description="Disordered" evidence="1">
    <location>
        <begin position="706"/>
        <end position="799"/>
    </location>
</feature>
<dbReference type="InterPro" id="IPR036047">
    <property type="entry name" value="F-box-like_dom_sf"/>
</dbReference>
<comment type="caution">
    <text evidence="3">The sequence shown here is derived from an EMBL/GenBank/DDBJ whole genome shotgun (WGS) entry which is preliminary data.</text>
</comment>
<accession>A0A2P6TFD5</accession>
<dbReference type="Pfam" id="PF00646">
    <property type="entry name" value="F-box"/>
    <property type="match status" value="1"/>
</dbReference>
<name>A0A2P6TFD5_CHLSO</name>
<feature type="compositionally biased region" description="Low complexity" evidence="1">
    <location>
        <begin position="770"/>
        <end position="785"/>
    </location>
</feature>